<comment type="caution">
    <text evidence="1">The sequence shown here is derived from an EMBL/GenBank/DDBJ whole genome shotgun (WGS) entry which is preliminary data.</text>
</comment>
<protein>
    <submittedName>
        <fullName evidence="1">Uncharacterized protein</fullName>
    </submittedName>
</protein>
<reference evidence="1" key="1">
    <citation type="submission" date="2018-11" db="EMBL/GenBank/DDBJ databases">
        <authorList>
            <consortium name="Pathogen Informatics"/>
        </authorList>
    </citation>
    <scope>NUCLEOTIDE SEQUENCE</scope>
</reference>
<dbReference type="Proteomes" id="UP000784294">
    <property type="component" value="Unassembled WGS sequence"/>
</dbReference>
<name>A0A3S5FBU9_9PLAT</name>
<keyword evidence="2" id="KW-1185">Reference proteome</keyword>
<dbReference type="AlphaFoldDB" id="A0A3S5FBU9"/>
<accession>A0A3S5FBU9</accession>
<organism evidence="1 2">
    <name type="scientific">Protopolystoma xenopodis</name>
    <dbReference type="NCBI Taxonomy" id="117903"/>
    <lineage>
        <taxon>Eukaryota</taxon>
        <taxon>Metazoa</taxon>
        <taxon>Spiralia</taxon>
        <taxon>Lophotrochozoa</taxon>
        <taxon>Platyhelminthes</taxon>
        <taxon>Monogenea</taxon>
        <taxon>Polyopisthocotylea</taxon>
        <taxon>Polystomatidea</taxon>
        <taxon>Polystomatidae</taxon>
        <taxon>Protopolystoma</taxon>
    </lineage>
</organism>
<evidence type="ECO:0000313" key="2">
    <source>
        <dbReference type="Proteomes" id="UP000784294"/>
    </source>
</evidence>
<proteinExistence type="predicted"/>
<sequence length="100" mass="11123">MRDSVRSKRSLVPVRPSVLMLMMNLTSLDTTDRSNSLTQLHRFSTGLLSAISALNTASQLQSRSWTSYLVSFVYSQSAEPICDEIDLELVESTFFAEVGS</sequence>
<gene>
    <name evidence="1" type="ORF">PXEA_LOCUS1872</name>
</gene>
<evidence type="ECO:0000313" key="1">
    <source>
        <dbReference type="EMBL" id="VEL08432.1"/>
    </source>
</evidence>
<dbReference type="EMBL" id="CAAALY010003944">
    <property type="protein sequence ID" value="VEL08432.1"/>
    <property type="molecule type" value="Genomic_DNA"/>
</dbReference>